<feature type="non-terminal residue" evidence="2">
    <location>
        <position position="1"/>
    </location>
</feature>
<feature type="compositionally biased region" description="Low complexity" evidence="1">
    <location>
        <begin position="1"/>
        <end position="24"/>
    </location>
</feature>
<evidence type="ECO:0000313" key="2">
    <source>
        <dbReference type="EMBL" id="JAP07922.1"/>
    </source>
</evidence>
<feature type="compositionally biased region" description="Gly residues" evidence="1">
    <location>
        <begin position="31"/>
        <end position="45"/>
    </location>
</feature>
<dbReference type="EMBL" id="GEDG01037801">
    <property type="protein sequence ID" value="JAP07922.1"/>
    <property type="molecule type" value="Transcribed_RNA"/>
</dbReference>
<proteinExistence type="predicted"/>
<dbReference type="AlphaFoldDB" id="A0A0V0GIA5"/>
<accession>A0A0V0GIA5</accession>
<feature type="region of interest" description="Disordered" evidence="1">
    <location>
        <begin position="1"/>
        <end position="45"/>
    </location>
</feature>
<name>A0A0V0GIA5_SOLCH</name>
<protein>
    <submittedName>
        <fullName evidence="2">Putative ovule protein</fullName>
    </submittedName>
</protein>
<reference evidence="2" key="1">
    <citation type="submission" date="2015-12" db="EMBL/GenBank/DDBJ databases">
        <title>Gene expression during late stages of embryo sac development: a critical building block for successful pollen-pistil interactions.</title>
        <authorList>
            <person name="Liu Y."/>
            <person name="Joly V."/>
            <person name="Sabar M."/>
            <person name="Matton D.P."/>
        </authorList>
    </citation>
    <scope>NUCLEOTIDE SEQUENCE</scope>
</reference>
<organism evidence="2">
    <name type="scientific">Solanum chacoense</name>
    <name type="common">Chaco potato</name>
    <dbReference type="NCBI Taxonomy" id="4108"/>
    <lineage>
        <taxon>Eukaryota</taxon>
        <taxon>Viridiplantae</taxon>
        <taxon>Streptophyta</taxon>
        <taxon>Embryophyta</taxon>
        <taxon>Tracheophyta</taxon>
        <taxon>Spermatophyta</taxon>
        <taxon>Magnoliopsida</taxon>
        <taxon>eudicotyledons</taxon>
        <taxon>Gunneridae</taxon>
        <taxon>Pentapetalae</taxon>
        <taxon>asterids</taxon>
        <taxon>lamiids</taxon>
        <taxon>Solanales</taxon>
        <taxon>Solanaceae</taxon>
        <taxon>Solanoideae</taxon>
        <taxon>Solaneae</taxon>
        <taxon>Solanum</taxon>
    </lineage>
</organism>
<sequence>SSSSSSSSYFSTSSSSSSSSSSEGSDSKDGSGSGSGVGSVTGGGVSSSCIAESIEVRAESMCCSRSVKHRWNAKSPSESLLRLAMINSGECFGCDSDC</sequence>
<evidence type="ECO:0000256" key="1">
    <source>
        <dbReference type="SAM" id="MobiDB-lite"/>
    </source>
</evidence>